<dbReference type="RefSeq" id="WP_014805941.1">
    <property type="nucleotide sequence ID" value="NZ_DAONBL010000007.1"/>
</dbReference>
<evidence type="ECO:0000313" key="1">
    <source>
        <dbReference type="EMBL" id="SIN67701.1"/>
    </source>
</evidence>
<accession>A0ABY1JDB6</accession>
<dbReference type="Proteomes" id="UP000185093">
    <property type="component" value="Unassembled WGS sequence"/>
</dbReference>
<sequence length="52" mass="6062">MWLKDKQGNWFVLQDTLFAGTLNNTGTWTKSDEGDWFQEMEPLEIKNLSLIA</sequence>
<comment type="caution">
    <text evidence="1">The sequence shown here is derived from an EMBL/GenBank/DDBJ whole genome shotgun (WGS) entry which is preliminary data.</text>
</comment>
<dbReference type="EMBL" id="FSQZ01000001">
    <property type="protein sequence ID" value="SIN67701.1"/>
    <property type="molecule type" value="Genomic_DNA"/>
</dbReference>
<proteinExistence type="predicted"/>
<keyword evidence="2" id="KW-1185">Reference proteome</keyword>
<name>A0ABY1JDB6_9BACT</name>
<protein>
    <submittedName>
        <fullName evidence="1">Uncharacterized protein</fullName>
    </submittedName>
</protein>
<organism evidence="1 2">
    <name type="scientific">Acetomicrobium flavidum</name>
    <dbReference type="NCBI Taxonomy" id="49896"/>
    <lineage>
        <taxon>Bacteria</taxon>
        <taxon>Thermotogati</taxon>
        <taxon>Synergistota</taxon>
        <taxon>Synergistia</taxon>
        <taxon>Synergistales</taxon>
        <taxon>Acetomicrobiaceae</taxon>
        <taxon>Acetomicrobium</taxon>
    </lineage>
</organism>
<gene>
    <name evidence="1" type="ORF">SAMN05444368_1089</name>
</gene>
<reference evidence="1 2" key="1">
    <citation type="submission" date="2016-11" db="EMBL/GenBank/DDBJ databases">
        <authorList>
            <person name="Varghese N."/>
            <person name="Submissions S."/>
        </authorList>
    </citation>
    <scope>NUCLEOTIDE SEQUENCE [LARGE SCALE GENOMIC DNA]</scope>
    <source>
        <strain evidence="1 2">DSM 20664</strain>
    </source>
</reference>
<evidence type="ECO:0000313" key="2">
    <source>
        <dbReference type="Proteomes" id="UP000185093"/>
    </source>
</evidence>